<feature type="compositionally biased region" description="Basic residues" evidence="3">
    <location>
        <begin position="23"/>
        <end position="33"/>
    </location>
</feature>
<organism evidence="4">
    <name type="scientific">mine drainage metagenome</name>
    <dbReference type="NCBI Taxonomy" id="410659"/>
    <lineage>
        <taxon>unclassified sequences</taxon>
        <taxon>metagenomes</taxon>
        <taxon>ecological metagenomes</taxon>
    </lineage>
</organism>
<feature type="region of interest" description="Disordered" evidence="3">
    <location>
        <begin position="1"/>
        <end position="34"/>
    </location>
</feature>
<evidence type="ECO:0000256" key="3">
    <source>
        <dbReference type="SAM" id="MobiDB-lite"/>
    </source>
</evidence>
<protein>
    <submittedName>
        <fullName evidence="4">Glycoside hydrolase, family 37</fullName>
        <ecNumber evidence="4">3.2.1.28</ecNumber>
    </submittedName>
</protein>
<sequence>MDEPDARSTVRPPLRARSDGRHLSRRHDLRGRGAKAAPSIILRRYRKNYPRTRTALRRFVEQNFTLPAPDRTRVPAAPTLRAHIALLWPLLTRPATVPPLYSSLLYVPKPYIVPGGRFREFYYWDSYFTMLGLIPDGRMASARNLIDDFSYLIRTYGHIPNGNRTFYLSRSQPPVYYLMVALLDPRDPAHAWADHLPELKREYGYWMKGAAGLHPGQARRNVVEMPDGALLNRYWSSADTPRDESYRDDVLTAKAS</sequence>
<accession>T1BBX7</accession>
<gene>
    <name evidence="4" type="ORF">B1A_13428</name>
</gene>
<dbReference type="InterPro" id="IPR018232">
    <property type="entry name" value="Glyco_hydro_37_CS"/>
</dbReference>
<dbReference type="InterPro" id="IPR012341">
    <property type="entry name" value="6hp_glycosidase-like_sf"/>
</dbReference>
<dbReference type="AlphaFoldDB" id="T1BBX7"/>
<dbReference type="PROSITE" id="PS00927">
    <property type="entry name" value="TREHALASE_1"/>
    <property type="match status" value="1"/>
</dbReference>
<comment type="caution">
    <text evidence="4">The sequence shown here is derived from an EMBL/GenBank/DDBJ whole genome shotgun (WGS) entry which is preliminary data.</text>
</comment>
<reference evidence="4" key="1">
    <citation type="submission" date="2013-08" db="EMBL/GenBank/DDBJ databases">
        <authorList>
            <person name="Mendez C."/>
            <person name="Richter M."/>
            <person name="Ferrer M."/>
            <person name="Sanchez J."/>
        </authorList>
    </citation>
    <scope>NUCLEOTIDE SEQUENCE</scope>
</reference>
<evidence type="ECO:0000256" key="1">
    <source>
        <dbReference type="ARBA" id="ARBA00022801"/>
    </source>
</evidence>
<dbReference type="PANTHER" id="PTHR23403">
    <property type="entry name" value="TREHALASE"/>
    <property type="match status" value="1"/>
</dbReference>
<keyword evidence="2 4" id="KW-0326">Glycosidase</keyword>
<dbReference type="GO" id="GO:0005993">
    <property type="term" value="P:trehalose catabolic process"/>
    <property type="evidence" value="ECO:0007669"/>
    <property type="project" value="TreeGrafter"/>
</dbReference>
<keyword evidence="1 4" id="KW-0378">Hydrolase</keyword>
<reference evidence="4" key="2">
    <citation type="journal article" date="2014" name="ISME J.">
        <title>Microbial stratification in low pH oxic and suboxic macroscopic growths along an acid mine drainage.</title>
        <authorList>
            <person name="Mendez-Garcia C."/>
            <person name="Mesa V."/>
            <person name="Sprenger R.R."/>
            <person name="Richter M."/>
            <person name="Diez M.S."/>
            <person name="Solano J."/>
            <person name="Bargiela R."/>
            <person name="Golyshina O.V."/>
            <person name="Manteca A."/>
            <person name="Ramos J.L."/>
            <person name="Gallego J.R."/>
            <person name="Llorente I."/>
            <person name="Martins Dos Santos V.A."/>
            <person name="Jensen O.N."/>
            <person name="Pelaez A.I."/>
            <person name="Sanchez J."/>
            <person name="Ferrer M."/>
        </authorList>
    </citation>
    <scope>NUCLEOTIDE SEQUENCE</scope>
</reference>
<dbReference type="InterPro" id="IPR008928">
    <property type="entry name" value="6-hairpin_glycosidase_sf"/>
</dbReference>
<dbReference type="Pfam" id="PF01204">
    <property type="entry name" value="Trehalase"/>
    <property type="match status" value="1"/>
</dbReference>
<evidence type="ECO:0000313" key="4">
    <source>
        <dbReference type="EMBL" id="EQD50494.1"/>
    </source>
</evidence>
<dbReference type="Gene3D" id="1.50.10.10">
    <property type="match status" value="1"/>
</dbReference>
<dbReference type="EC" id="3.2.1.28" evidence="4"/>
<dbReference type="InterPro" id="IPR001661">
    <property type="entry name" value="Glyco_hydro_37"/>
</dbReference>
<dbReference type="PRINTS" id="PR00744">
    <property type="entry name" value="GLHYDRLASE37"/>
</dbReference>
<dbReference type="SUPFAM" id="SSF48208">
    <property type="entry name" value="Six-hairpin glycosidases"/>
    <property type="match status" value="1"/>
</dbReference>
<dbReference type="EMBL" id="AUZX01009823">
    <property type="protein sequence ID" value="EQD50494.1"/>
    <property type="molecule type" value="Genomic_DNA"/>
</dbReference>
<dbReference type="PANTHER" id="PTHR23403:SF1">
    <property type="entry name" value="TREHALASE"/>
    <property type="match status" value="1"/>
</dbReference>
<name>T1BBX7_9ZZZZ</name>
<dbReference type="GO" id="GO:0004555">
    <property type="term" value="F:alpha,alpha-trehalase activity"/>
    <property type="evidence" value="ECO:0007669"/>
    <property type="project" value="UniProtKB-EC"/>
</dbReference>
<evidence type="ECO:0000256" key="2">
    <source>
        <dbReference type="ARBA" id="ARBA00023295"/>
    </source>
</evidence>
<feature type="non-terminal residue" evidence="4">
    <location>
        <position position="256"/>
    </location>
</feature>
<proteinExistence type="predicted"/>